<organism evidence="4 5">
    <name type="scientific">Durio zibethinus</name>
    <name type="common">Durian</name>
    <dbReference type="NCBI Taxonomy" id="66656"/>
    <lineage>
        <taxon>Eukaryota</taxon>
        <taxon>Viridiplantae</taxon>
        <taxon>Streptophyta</taxon>
        <taxon>Embryophyta</taxon>
        <taxon>Tracheophyta</taxon>
        <taxon>Spermatophyta</taxon>
        <taxon>Magnoliopsida</taxon>
        <taxon>eudicotyledons</taxon>
        <taxon>Gunneridae</taxon>
        <taxon>Pentapetalae</taxon>
        <taxon>rosids</taxon>
        <taxon>malvids</taxon>
        <taxon>Malvales</taxon>
        <taxon>Malvaceae</taxon>
        <taxon>Helicteroideae</taxon>
        <taxon>Durio</taxon>
    </lineage>
</organism>
<dbReference type="PROSITE" id="PS50137">
    <property type="entry name" value="DS_RBD"/>
    <property type="match status" value="1"/>
</dbReference>
<dbReference type="GO" id="GO:0003723">
    <property type="term" value="F:RNA binding"/>
    <property type="evidence" value="ECO:0007669"/>
    <property type="project" value="UniProtKB-UniRule"/>
</dbReference>
<protein>
    <submittedName>
        <fullName evidence="5">Ribonuclease 3-like protein 1</fullName>
    </submittedName>
</protein>
<evidence type="ECO:0000256" key="1">
    <source>
        <dbReference type="PROSITE-ProRule" id="PRU00266"/>
    </source>
</evidence>
<feature type="region of interest" description="Disordered" evidence="2">
    <location>
        <begin position="1"/>
        <end position="20"/>
    </location>
</feature>
<evidence type="ECO:0000256" key="2">
    <source>
        <dbReference type="SAM" id="MobiDB-lite"/>
    </source>
</evidence>
<dbReference type="Pfam" id="PF14709">
    <property type="entry name" value="DND1_DSRM"/>
    <property type="match status" value="1"/>
</dbReference>
<dbReference type="RefSeq" id="XP_022721072.1">
    <property type="nucleotide sequence ID" value="XM_022865337.1"/>
</dbReference>
<reference evidence="5" key="1">
    <citation type="submission" date="2025-08" db="UniProtKB">
        <authorList>
            <consortium name="RefSeq"/>
        </authorList>
    </citation>
    <scope>IDENTIFICATION</scope>
    <source>
        <tissue evidence="5">Fruit stalk</tissue>
    </source>
</reference>
<keyword evidence="4" id="KW-1185">Reference proteome</keyword>
<feature type="domain" description="DRBM" evidence="3">
    <location>
        <begin position="135"/>
        <end position="212"/>
    </location>
</feature>
<evidence type="ECO:0000313" key="5">
    <source>
        <dbReference type="RefSeq" id="XP_022721072.1"/>
    </source>
</evidence>
<dbReference type="InterPro" id="IPR014720">
    <property type="entry name" value="dsRBD_dom"/>
</dbReference>
<dbReference type="SMART" id="SM00358">
    <property type="entry name" value="DSRM"/>
    <property type="match status" value="1"/>
</dbReference>
<dbReference type="GeneID" id="111278714"/>
<gene>
    <name evidence="5" type="primary">LOC111278714</name>
</gene>
<dbReference type="CDD" id="cd19869">
    <property type="entry name" value="DSRM_DCL_plant"/>
    <property type="match status" value="1"/>
</dbReference>
<dbReference type="KEGG" id="dzi:111278714"/>
<dbReference type="Gene3D" id="3.30.160.20">
    <property type="match status" value="1"/>
</dbReference>
<name>A0A6P5WZV8_DURZI</name>
<proteinExistence type="predicted"/>
<accession>A0A6P5WZV8</accession>
<evidence type="ECO:0000313" key="4">
    <source>
        <dbReference type="Proteomes" id="UP000515121"/>
    </source>
</evidence>
<dbReference type="SUPFAM" id="SSF54768">
    <property type="entry name" value="dsRNA-binding domain-like"/>
    <property type="match status" value="1"/>
</dbReference>
<evidence type="ECO:0000259" key="3">
    <source>
        <dbReference type="PROSITE" id="PS50137"/>
    </source>
</evidence>
<sequence>MKLSPTFINPKMEKTKSNKKPQRFIVNLKNLPPIDPSIIIPLYQDKYENASSRNEPNVPRPGSKEGTKLLEFDQVPRKAGMADRNLRQNMEVEEDFCLSSTKLIDPNSTKDFNFNKENEICHSNFAVEDALKTASAKSQLYEICSANKWNFPLYECCKEEGPSHRKLFTFKVVVEIKEASTTTILECFSDPHSKKKMAADHAAEGALWYLEHVGHFPPIKRSKAS</sequence>
<dbReference type="AlphaFoldDB" id="A0A6P5WZV8"/>
<dbReference type="Proteomes" id="UP000515121">
    <property type="component" value="Unplaced"/>
</dbReference>
<dbReference type="OrthoDB" id="786951at2759"/>
<keyword evidence="1" id="KW-0694">RNA-binding</keyword>